<dbReference type="EMBL" id="VBOZ01000008">
    <property type="protein sequence ID" value="TMQ66629.1"/>
    <property type="molecule type" value="Genomic_DNA"/>
</dbReference>
<dbReference type="Pfam" id="PF01075">
    <property type="entry name" value="Glyco_transf_9"/>
    <property type="match status" value="1"/>
</dbReference>
<dbReference type="AlphaFoldDB" id="A0A538TSN6"/>
<reference evidence="6 7" key="1">
    <citation type="journal article" date="2019" name="Nat. Microbiol.">
        <title>Mediterranean grassland soil C-N compound turnover is dependent on rainfall and depth, and is mediated by genomically divergent microorganisms.</title>
        <authorList>
            <person name="Diamond S."/>
            <person name="Andeer P.F."/>
            <person name="Li Z."/>
            <person name="Crits-Christoph A."/>
            <person name="Burstein D."/>
            <person name="Anantharaman K."/>
            <person name="Lane K.R."/>
            <person name="Thomas B.C."/>
            <person name="Pan C."/>
            <person name="Northen T.R."/>
            <person name="Banfield J.F."/>
        </authorList>
    </citation>
    <scope>NUCLEOTIDE SEQUENCE [LARGE SCALE GENOMIC DNA]</scope>
    <source>
        <strain evidence="6">WS_9</strain>
    </source>
</reference>
<evidence type="ECO:0000313" key="6">
    <source>
        <dbReference type="EMBL" id="TMQ66629.1"/>
    </source>
</evidence>
<dbReference type="Gene3D" id="3.40.50.2000">
    <property type="entry name" value="Glycogen Phosphorylase B"/>
    <property type="match status" value="2"/>
</dbReference>
<organism evidence="6 7">
    <name type="scientific">Eiseniibacteriota bacterium</name>
    <dbReference type="NCBI Taxonomy" id="2212470"/>
    <lineage>
        <taxon>Bacteria</taxon>
        <taxon>Candidatus Eiseniibacteriota</taxon>
    </lineage>
</organism>
<evidence type="ECO:0000256" key="4">
    <source>
        <dbReference type="ARBA" id="ARBA00044042"/>
    </source>
</evidence>
<dbReference type="Proteomes" id="UP000317691">
    <property type="component" value="Unassembled WGS sequence"/>
</dbReference>
<dbReference type="PANTHER" id="PTHR30160">
    <property type="entry name" value="TETRAACYLDISACCHARIDE 4'-KINASE-RELATED"/>
    <property type="match status" value="1"/>
</dbReference>
<dbReference type="NCBIfam" id="TIGR02195">
    <property type="entry name" value="heptsyl_trn_II"/>
    <property type="match status" value="1"/>
</dbReference>
<dbReference type="CDD" id="cd03789">
    <property type="entry name" value="GT9_LPS_heptosyltransferase"/>
    <property type="match status" value="1"/>
</dbReference>
<dbReference type="InterPro" id="IPR011910">
    <property type="entry name" value="RfaF"/>
</dbReference>
<comment type="similarity">
    <text evidence="3">Belongs to the glycosyltransferase 9 family.</text>
</comment>
<evidence type="ECO:0000313" key="7">
    <source>
        <dbReference type="Proteomes" id="UP000317691"/>
    </source>
</evidence>
<dbReference type="SUPFAM" id="SSF53756">
    <property type="entry name" value="UDP-Glycosyltransferase/glycogen phosphorylase"/>
    <property type="match status" value="1"/>
</dbReference>
<evidence type="ECO:0000256" key="3">
    <source>
        <dbReference type="ARBA" id="ARBA00043995"/>
    </source>
</evidence>
<comment type="caution">
    <text evidence="6">The sequence shown here is derived from an EMBL/GenBank/DDBJ whole genome shotgun (WGS) entry which is preliminary data.</text>
</comment>
<dbReference type="GO" id="GO:0009244">
    <property type="term" value="P:lipopolysaccharide core region biosynthetic process"/>
    <property type="evidence" value="ECO:0007669"/>
    <property type="project" value="TreeGrafter"/>
</dbReference>
<dbReference type="GO" id="GO:0008713">
    <property type="term" value="F:ADP-heptose-lipopolysaccharide heptosyltransferase activity"/>
    <property type="evidence" value="ECO:0007669"/>
    <property type="project" value="UniProtKB-EC"/>
</dbReference>
<evidence type="ECO:0000256" key="2">
    <source>
        <dbReference type="ARBA" id="ARBA00022679"/>
    </source>
</evidence>
<sequence length="334" mass="35293">MTRPEDAPLLVRIPNWLGDLVLSLPTLESAAEGPAIFLGPESFRDILEPRFPSVRYVATSRAARWAPLPTIRALRPRRALLLTESLSSALLTWLAGVPERIGYAAEWRGPLLTTRVRRAGPPRSTARAAEYRELAAAAGIAPRSEIPTLQPLAEESDSARVALERAGWKGAPYLLLAPGASYGPAKQWEPKRFAAAGAGIARRTGRAVVVVGGVEDRDAAASAAREARGAGARAIDLAGSTGLGELFGIVAGADGVISNDSGVMHLAAALRRPTVGVFGSTSPVWTSASAPWVSNLYAAYPCSPCYRRTCPIGYGCLRSIGPEEASRALEQLLP</sequence>
<proteinExistence type="inferred from homology"/>
<keyword evidence="1" id="KW-0328">Glycosyltransferase</keyword>
<keyword evidence="2 6" id="KW-0808">Transferase</keyword>
<name>A0A538TSN6_UNCEI</name>
<comment type="catalytic activity">
    <reaction evidence="5">
        <text>an L-alpha-D-Hep-(1-&gt;5)-[alpha-Kdo-(2-&gt;4)]-alpha-Kdo-(2-&gt;6)-lipid A + ADP-L-glycero-beta-D-manno-heptose = an L-alpha-D-Hep-(1-&gt;3)-L-alpha-D-Hep-(1-&gt;5)-[alpha-Kdo-(2-&gt;4)]-alpha-Kdo-(2-&gt;6)-lipid A + ADP + H(+)</text>
        <dbReference type="Rhea" id="RHEA:74071"/>
        <dbReference type="ChEBI" id="CHEBI:15378"/>
        <dbReference type="ChEBI" id="CHEBI:61506"/>
        <dbReference type="ChEBI" id="CHEBI:193068"/>
        <dbReference type="ChEBI" id="CHEBI:193069"/>
        <dbReference type="ChEBI" id="CHEBI:456216"/>
        <dbReference type="EC" id="2.4.99.24"/>
    </reaction>
</comment>
<dbReference type="EC" id="2.4.99.24" evidence="4"/>
<evidence type="ECO:0000256" key="5">
    <source>
        <dbReference type="ARBA" id="ARBA00047503"/>
    </source>
</evidence>
<dbReference type="PANTHER" id="PTHR30160:SF7">
    <property type="entry name" value="ADP-HEPTOSE--LPS HEPTOSYLTRANSFERASE 2"/>
    <property type="match status" value="1"/>
</dbReference>
<gene>
    <name evidence="6" type="primary">waaF</name>
    <name evidence="6" type="ORF">E6K79_01530</name>
</gene>
<dbReference type="InterPro" id="IPR002201">
    <property type="entry name" value="Glyco_trans_9"/>
</dbReference>
<protein>
    <recommendedName>
        <fullName evidence="4">lipopolysaccharide heptosyltransferase II</fullName>
        <ecNumber evidence="4">2.4.99.24</ecNumber>
    </recommendedName>
</protein>
<dbReference type="GO" id="GO:0005829">
    <property type="term" value="C:cytosol"/>
    <property type="evidence" value="ECO:0007669"/>
    <property type="project" value="TreeGrafter"/>
</dbReference>
<dbReference type="InterPro" id="IPR051199">
    <property type="entry name" value="LPS_LOS_Heptosyltrfase"/>
</dbReference>
<evidence type="ECO:0000256" key="1">
    <source>
        <dbReference type="ARBA" id="ARBA00022676"/>
    </source>
</evidence>
<accession>A0A538TSN6</accession>